<evidence type="ECO:0000313" key="1">
    <source>
        <dbReference type="EMBL" id="QJW92566.1"/>
    </source>
</evidence>
<accession>A0A6M5YH20</accession>
<gene>
    <name evidence="1" type="ORF">FTUN_0062</name>
</gene>
<evidence type="ECO:0000313" key="2">
    <source>
        <dbReference type="Proteomes" id="UP000503447"/>
    </source>
</evidence>
<dbReference type="EMBL" id="CP053452">
    <property type="protein sequence ID" value="QJW92566.1"/>
    <property type="molecule type" value="Genomic_DNA"/>
</dbReference>
<organism evidence="1 2">
    <name type="scientific">Frigoriglobus tundricola</name>
    <dbReference type="NCBI Taxonomy" id="2774151"/>
    <lineage>
        <taxon>Bacteria</taxon>
        <taxon>Pseudomonadati</taxon>
        <taxon>Planctomycetota</taxon>
        <taxon>Planctomycetia</taxon>
        <taxon>Gemmatales</taxon>
        <taxon>Gemmataceae</taxon>
        <taxon>Frigoriglobus</taxon>
    </lineage>
</organism>
<name>A0A6M5YH20_9BACT</name>
<sequence length="50" mass="5165">MTARIVCVTVQLLSRTSAPHLASGAPDRTAGAARVRRIALRYGDARGGSG</sequence>
<proteinExistence type="predicted"/>
<keyword evidence="2" id="KW-1185">Reference proteome</keyword>
<dbReference type="KEGG" id="ftj:FTUN_0062"/>
<dbReference type="Proteomes" id="UP000503447">
    <property type="component" value="Chromosome"/>
</dbReference>
<reference evidence="2" key="1">
    <citation type="submission" date="2020-05" db="EMBL/GenBank/DDBJ databases">
        <title>Frigoriglobus tundricola gen. nov., sp. nov., a psychrotolerant cellulolytic planctomycete of the family Gemmataceae with two divergent copies of 16S rRNA gene.</title>
        <authorList>
            <person name="Kulichevskaya I.S."/>
            <person name="Ivanova A.A."/>
            <person name="Naumoff D.G."/>
            <person name="Beletsky A.V."/>
            <person name="Rijpstra W.I.C."/>
            <person name="Sinninghe Damste J.S."/>
            <person name="Mardanov A.V."/>
            <person name="Ravin N.V."/>
            <person name="Dedysh S.N."/>
        </authorList>
    </citation>
    <scope>NUCLEOTIDE SEQUENCE [LARGE SCALE GENOMIC DNA]</scope>
    <source>
        <strain evidence="2">PL17</strain>
    </source>
</reference>
<protein>
    <submittedName>
        <fullName evidence="1">Uncharacterized protein</fullName>
    </submittedName>
</protein>
<dbReference type="AlphaFoldDB" id="A0A6M5YH20"/>